<feature type="coiled-coil region" evidence="7">
    <location>
        <begin position="250"/>
        <end position="277"/>
    </location>
</feature>
<dbReference type="CDD" id="cd17546">
    <property type="entry name" value="REC_hyHK_CKI1_RcsC-like"/>
    <property type="match status" value="1"/>
</dbReference>
<evidence type="ECO:0000259" key="9">
    <source>
        <dbReference type="PROSITE" id="PS50110"/>
    </source>
</evidence>
<dbReference type="InterPro" id="IPR001789">
    <property type="entry name" value="Sig_transdc_resp-reg_receiver"/>
</dbReference>
<dbReference type="SMART" id="SM00388">
    <property type="entry name" value="HisKA"/>
    <property type="match status" value="1"/>
</dbReference>
<dbReference type="Gene3D" id="3.40.50.2300">
    <property type="match status" value="2"/>
</dbReference>
<dbReference type="InterPro" id="IPR035965">
    <property type="entry name" value="PAS-like_dom_sf"/>
</dbReference>
<evidence type="ECO:0000256" key="5">
    <source>
        <dbReference type="ARBA" id="ARBA00023012"/>
    </source>
</evidence>
<keyword evidence="4" id="KW-0808">Transferase</keyword>
<accession>A0ABX1LQ96</accession>
<evidence type="ECO:0000256" key="3">
    <source>
        <dbReference type="ARBA" id="ARBA00022553"/>
    </source>
</evidence>
<feature type="domain" description="Response regulatory" evidence="9">
    <location>
        <begin position="544"/>
        <end position="659"/>
    </location>
</feature>
<dbReference type="InterPro" id="IPR005467">
    <property type="entry name" value="His_kinase_dom"/>
</dbReference>
<dbReference type="Pfam" id="PF13426">
    <property type="entry name" value="PAS_9"/>
    <property type="match status" value="1"/>
</dbReference>
<evidence type="ECO:0000256" key="7">
    <source>
        <dbReference type="SAM" id="Coils"/>
    </source>
</evidence>
<dbReference type="RefSeq" id="WP_169362678.1">
    <property type="nucleotide sequence ID" value="NZ_JAAVJL010000001.1"/>
</dbReference>
<dbReference type="SMART" id="SM00448">
    <property type="entry name" value="REC"/>
    <property type="match status" value="2"/>
</dbReference>
<dbReference type="InterPro" id="IPR004358">
    <property type="entry name" value="Sig_transdc_His_kin-like_C"/>
</dbReference>
<dbReference type="CDD" id="cd16922">
    <property type="entry name" value="HATPase_EvgS-ArcB-TorS-like"/>
    <property type="match status" value="1"/>
</dbReference>
<dbReference type="InterPro" id="IPR000014">
    <property type="entry name" value="PAS"/>
</dbReference>
<sequence>MAPDSYDSISPQPIRVLLVEDDQIDCIAFVRSVKQEKLPYDYTVAYSLAEAKNALESHLFDIAILDHSLKDGTSLELFGVLKARNCPFIIATGTGDEETAARLMNEGAYDYLIKDPDLKYLKILPATVSKVINRKQAEEQVRILNHAMQSAKDSIYIADLNGNLLFINDSLRQICNLEGKDLIGKPMDILGQPYLQTLVTAPSLENYAIEAEISMRRSNGSLFPALLSESFIQDGEKLIRVGLIRDITDRKAAEIALAKAKEEAEAATRAKSAFLANMSHEIRTPMNGMLGMTQLLAMTELTEEQKDLVQTIQYSSDALLTLLNDILDFSKIEAGMLELEEHPFIVKNSVQSVCNLLNGQARDKAINLSYQVSDDIPHTLMGDSSRLRQILLNLISNAIKFTQQGNIAITVSGRDPDNQSTYELTFAVADTGIGIDRDRLVKLFQPFSQADSSISRKYGGTGLGLAICKRLVELMGGTIWVESDSNIGGNPPLDWELRRVTPNTEGSIFYFTISLKKSELPVVVTSPYQNAKLAIANAHPSSLQILVAEDNQVNQKLALFMLKKLGCYADIANNGMEVLDMLKQKLYDVILMDMQMPEMDGITTTQIIRIQSKHQPWIIAMTAHAIGDARESCLDAGMNDYISKPIRLEELTQALIKISKLSPIT</sequence>
<dbReference type="InterPro" id="IPR003594">
    <property type="entry name" value="HATPase_dom"/>
</dbReference>
<keyword evidence="3 6" id="KW-0597">Phosphoprotein</keyword>
<dbReference type="InterPro" id="IPR003661">
    <property type="entry name" value="HisK_dim/P_dom"/>
</dbReference>
<dbReference type="SMART" id="SM00387">
    <property type="entry name" value="HATPase_c"/>
    <property type="match status" value="1"/>
</dbReference>
<feature type="domain" description="Histidine kinase" evidence="8">
    <location>
        <begin position="277"/>
        <end position="499"/>
    </location>
</feature>
<dbReference type="CDD" id="cd00156">
    <property type="entry name" value="REC"/>
    <property type="match status" value="1"/>
</dbReference>
<keyword evidence="4" id="KW-0418">Kinase</keyword>
<dbReference type="InterPro" id="IPR000700">
    <property type="entry name" value="PAS-assoc_C"/>
</dbReference>
<evidence type="ECO:0000313" key="12">
    <source>
        <dbReference type="EMBL" id="NMF57681.1"/>
    </source>
</evidence>
<dbReference type="CDD" id="cd00130">
    <property type="entry name" value="PAS"/>
    <property type="match status" value="1"/>
</dbReference>
<evidence type="ECO:0000256" key="4">
    <source>
        <dbReference type="ARBA" id="ARBA00022777"/>
    </source>
</evidence>
<evidence type="ECO:0000259" key="10">
    <source>
        <dbReference type="PROSITE" id="PS50112"/>
    </source>
</evidence>
<reference evidence="12 13" key="1">
    <citation type="submission" date="2020-03" db="EMBL/GenBank/DDBJ databases">
        <title>Draft Genome Sequence of 2-Methylisoborneol Producing Pseudanabaena yagii Strain GIHE-NHR1 Isolated from North Han River in South Korea.</title>
        <authorList>
            <person name="Jeong J."/>
        </authorList>
    </citation>
    <scope>NUCLEOTIDE SEQUENCE [LARGE SCALE GENOMIC DNA]</scope>
    <source>
        <strain evidence="12 13">GIHE-NHR1</strain>
    </source>
</reference>
<keyword evidence="7" id="KW-0175">Coiled coil</keyword>
<protein>
    <recommendedName>
        <fullName evidence="2">histidine kinase</fullName>
        <ecNumber evidence="2">2.7.13.3</ecNumber>
    </recommendedName>
</protein>
<dbReference type="EMBL" id="JAAVJL010000001">
    <property type="protein sequence ID" value="NMF57681.1"/>
    <property type="molecule type" value="Genomic_DNA"/>
</dbReference>
<dbReference type="PANTHER" id="PTHR45339">
    <property type="entry name" value="HYBRID SIGNAL TRANSDUCTION HISTIDINE KINASE J"/>
    <property type="match status" value="1"/>
</dbReference>
<feature type="modified residue" description="4-aspartylphosphate" evidence="6">
    <location>
        <position position="593"/>
    </location>
</feature>
<dbReference type="PROSITE" id="PS50112">
    <property type="entry name" value="PAS"/>
    <property type="match status" value="1"/>
</dbReference>
<proteinExistence type="predicted"/>
<evidence type="ECO:0000256" key="1">
    <source>
        <dbReference type="ARBA" id="ARBA00000085"/>
    </source>
</evidence>
<dbReference type="Gene3D" id="1.10.287.130">
    <property type="match status" value="1"/>
</dbReference>
<comment type="caution">
    <text evidence="12">The sequence shown here is derived from an EMBL/GenBank/DDBJ whole genome shotgun (WGS) entry which is preliminary data.</text>
</comment>
<dbReference type="Pfam" id="PF00512">
    <property type="entry name" value="HisKA"/>
    <property type="match status" value="1"/>
</dbReference>
<dbReference type="NCBIfam" id="TIGR00229">
    <property type="entry name" value="sensory_box"/>
    <property type="match status" value="1"/>
</dbReference>
<dbReference type="SUPFAM" id="SSF52172">
    <property type="entry name" value="CheY-like"/>
    <property type="match status" value="2"/>
</dbReference>
<evidence type="ECO:0000259" key="11">
    <source>
        <dbReference type="PROSITE" id="PS50113"/>
    </source>
</evidence>
<dbReference type="SMART" id="SM00086">
    <property type="entry name" value="PAC"/>
    <property type="match status" value="1"/>
</dbReference>
<dbReference type="Pfam" id="PF02518">
    <property type="entry name" value="HATPase_c"/>
    <property type="match status" value="1"/>
</dbReference>
<feature type="domain" description="Response regulatory" evidence="9">
    <location>
        <begin position="15"/>
        <end position="129"/>
    </location>
</feature>
<comment type="catalytic activity">
    <reaction evidence="1">
        <text>ATP + protein L-histidine = ADP + protein N-phospho-L-histidine.</text>
        <dbReference type="EC" id="2.7.13.3"/>
    </reaction>
</comment>
<dbReference type="PROSITE" id="PS50110">
    <property type="entry name" value="RESPONSE_REGULATORY"/>
    <property type="match status" value="2"/>
</dbReference>
<dbReference type="CDD" id="cd00082">
    <property type="entry name" value="HisKA"/>
    <property type="match status" value="1"/>
</dbReference>
<dbReference type="Pfam" id="PF00072">
    <property type="entry name" value="Response_reg"/>
    <property type="match status" value="2"/>
</dbReference>
<gene>
    <name evidence="12" type="ORF">HC246_06545</name>
</gene>
<feature type="domain" description="PAS" evidence="10">
    <location>
        <begin position="140"/>
        <end position="185"/>
    </location>
</feature>
<keyword evidence="5" id="KW-0902">Two-component regulatory system</keyword>
<dbReference type="SUPFAM" id="SSF55785">
    <property type="entry name" value="PYP-like sensor domain (PAS domain)"/>
    <property type="match status" value="1"/>
</dbReference>
<dbReference type="SMART" id="SM00091">
    <property type="entry name" value="PAS"/>
    <property type="match status" value="1"/>
</dbReference>
<evidence type="ECO:0000256" key="2">
    <source>
        <dbReference type="ARBA" id="ARBA00012438"/>
    </source>
</evidence>
<organism evidence="12 13">
    <name type="scientific">Pseudanabaena yagii GIHE-NHR1</name>
    <dbReference type="NCBI Taxonomy" id="2722753"/>
    <lineage>
        <taxon>Bacteria</taxon>
        <taxon>Bacillati</taxon>
        <taxon>Cyanobacteriota</taxon>
        <taxon>Cyanophyceae</taxon>
        <taxon>Pseudanabaenales</taxon>
        <taxon>Pseudanabaenaceae</taxon>
        <taxon>Pseudanabaena</taxon>
        <taxon>Pseudanabaena yagii</taxon>
    </lineage>
</organism>
<dbReference type="EC" id="2.7.13.3" evidence="2"/>
<dbReference type="Gene3D" id="3.30.565.10">
    <property type="entry name" value="Histidine kinase-like ATPase, C-terminal domain"/>
    <property type="match status" value="1"/>
</dbReference>
<evidence type="ECO:0000256" key="6">
    <source>
        <dbReference type="PROSITE-ProRule" id="PRU00169"/>
    </source>
</evidence>
<evidence type="ECO:0000259" key="8">
    <source>
        <dbReference type="PROSITE" id="PS50109"/>
    </source>
</evidence>
<dbReference type="Gene3D" id="3.30.450.20">
    <property type="entry name" value="PAS domain"/>
    <property type="match status" value="1"/>
</dbReference>
<dbReference type="InterPro" id="IPR011006">
    <property type="entry name" value="CheY-like_superfamily"/>
</dbReference>
<dbReference type="PANTHER" id="PTHR45339:SF1">
    <property type="entry name" value="HYBRID SIGNAL TRANSDUCTION HISTIDINE KINASE J"/>
    <property type="match status" value="1"/>
</dbReference>
<dbReference type="PROSITE" id="PS50109">
    <property type="entry name" value="HIS_KIN"/>
    <property type="match status" value="1"/>
</dbReference>
<dbReference type="SUPFAM" id="SSF55874">
    <property type="entry name" value="ATPase domain of HSP90 chaperone/DNA topoisomerase II/histidine kinase"/>
    <property type="match status" value="1"/>
</dbReference>
<dbReference type="PRINTS" id="PR00344">
    <property type="entry name" value="BCTRLSENSOR"/>
</dbReference>
<dbReference type="PROSITE" id="PS50113">
    <property type="entry name" value="PAC"/>
    <property type="match status" value="1"/>
</dbReference>
<feature type="modified residue" description="4-aspartylphosphate" evidence="6">
    <location>
        <position position="66"/>
    </location>
</feature>
<dbReference type="InterPro" id="IPR001610">
    <property type="entry name" value="PAC"/>
</dbReference>
<dbReference type="InterPro" id="IPR036097">
    <property type="entry name" value="HisK_dim/P_sf"/>
</dbReference>
<keyword evidence="13" id="KW-1185">Reference proteome</keyword>
<feature type="domain" description="PAC" evidence="11">
    <location>
        <begin position="209"/>
        <end position="259"/>
    </location>
</feature>
<dbReference type="SUPFAM" id="SSF47384">
    <property type="entry name" value="Homodimeric domain of signal transducing histidine kinase"/>
    <property type="match status" value="1"/>
</dbReference>
<dbReference type="InterPro" id="IPR036890">
    <property type="entry name" value="HATPase_C_sf"/>
</dbReference>
<dbReference type="Proteomes" id="UP000738376">
    <property type="component" value="Unassembled WGS sequence"/>
</dbReference>
<evidence type="ECO:0000313" key="13">
    <source>
        <dbReference type="Proteomes" id="UP000738376"/>
    </source>
</evidence>
<name>A0ABX1LQ96_9CYAN</name>